<dbReference type="Proteomes" id="UP001291309">
    <property type="component" value="Unassembled WGS sequence"/>
</dbReference>
<feature type="transmembrane region" description="Helical" evidence="8">
    <location>
        <begin position="1014"/>
        <end position="1040"/>
    </location>
</feature>
<feature type="transmembrane region" description="Helical" evidence="8">
    <location>
        <begin position="399"/>
        <end position="421"/>
    </location>
</feature>
<name>A0ABU5H9A3_9BACT</name>
<evidence type="ECO:0000313" key="9">
    <source>
        <dbReference type="EMBL" id="MDY7229890.1"/>
    </source>
</evidence>
<feature type="transmembrane region" description="Helical" evidence="8">
    <location>
        <begin position="348"/>
        <end position="367"/>
    </location>
</feature>
<feature type="transmembrane region" description="Helical" evidence="8">
    <location>
        <begin position="451"/>
        <end position="471"/>
    </location>
</feature>
<keyword evidence="3" id="KW-0813">Transport</keyword>
<evidence type="ECO:0000256" key="7">
    <source>
        <dbReference type="ARBA" id="ARBA00023136"/>
    </source>
</evidence>
<keyword evidence="5 8" id="KW-0812">Transmembrane</keyword>
<evidence type="ECO:0000256" key="3">
    <source>
        <dbReference type="ARBA" id="ARBA00022448"/>
    </source>
</evidence>
<dbReference type="Gene3D" id="3.30.70.1320">
    <property type="entry name" value="Multidrug efflux transporter AcrB pore domain like"/>
    <property type="match status" value="1"/>
</dbReference>
<dbReference type="SUPFAM" id="SSF82866">
    <property type="entry name" value="Multidrug efflux transporter AcrB transmembrane domain"/>
    <property type="match status" value="2"/>
</dbReference>
<keyword evidence="10" id="KW-1185">Reference proteome</keyword>
<protein>
    <submittedName>
        <fullName evidence="9">CusA/CzcA family heavy metal efflux RND transporter</fullName>
    </submittedName>
</protein>
<dbReference type="Gene3D" id="3.30.2090.10">
    <property type="entry name" value="Multidrug efflux transporter AcrB TolC docking domain, DN and DC subdomains"/>
    <property type="match status" value="2"/>
</dbReference>
<dbReference type="SUPFAM" id="SSF82693">
    <property type="entry name" value="Multidrug efflux transporter AcrB pore domain, PN1, PN2, PC1 and PC2 subdomains"/>
    <property type="match status" value="3"/>
</dbReference>
<feature type="transmembrane region" description="Helical" evidence="8">
    <location>
        <begin position="24"/>
        <end position="41"/>
    </location>
</feature>
<evidence type="ECO:0000256" key="4">
    <source>
        <dbReference type="ARBA" id="ARBA00022475"/>
    </source>
</evidence>
<dbReference type="RefSeq" id="WP_321548610.1">
    <property type="nucleotide sequence ID" value="NZ_JAXIVS010000009.1"/>
</dbReference>
<organism evidence="9 10">
    <name type="scientific">Hyalangium rubrum</name>
    <dbReference type="NCBI Taxonomy" id="3103134"/>
    <lineage>
        <taxon>Bacteria</taxon>
        <taxon>Pseudomonadati</taxon>
        <taxon>Myxococcota</taxon>
        <taxon>Myxococcia</taxon>
        <taxon>Myxococcales</taxon>
        <taxon>Cystobacterineae</taxon>
        <taxon>Archangiaceae</taxon>
        <taxon>Hyalangium</taxon>
    </lineage>
</organism>
<sequence length="1067" mass="116357">MQATELTQSGLVGRVIARSARSPLLTVLLVGTLAAWAVFALRNTKLDAIPDLSDTQVIVFTEWMGRSPDLVEDQITYPISSSLLAAPKVKAVRGQSMFGMSFVYVIFEDGTDVYWARSRVLEYMETARGKLPEGVTPTLGPDATGVGWVFEYALVDESGKHSLAELRSLQDWHVRYALSSVPGVAEVASVGGMVKQYQVQVDPNQLRAYGVTLGEVARAIRESNEDVGGRVLEIAGHEHVIRGRGYIRSTKDIENIPLRVNEAGTPVLVKNVAVVGLGPDIRRGVAELDGRGEVAGGIVVMRYGENALSVIDAVKERLEEVRASLPEGVTLVVTYDRSGLIEEAIDTLTRALVEEMLVVSLIIFLFLLHVRSALVPILTLPIAVLLAFIPMYYQGLTANIMSLGGIIVAVGAMVDGSIIIIENIHKKLEAWEEQGRPGERREVIISAMQEVGPSIFGSLLVLTVAFLPVFTLEATEGRLFKPLAYTKTYSMGFAAVLAVTLTPALAVLFIRGRIRKEEDNPLNRWIVALYTPVVRFVVRHPKAVVALSVLAMTFTVPAFLRLGNEFMPPLNEGVVLYMPTAPPGMSITEATRTLQSMDGELKKIPEVVSVFGKAGRAESPTDPAPLSMFETTVVLKPKGEWRAGLTWEALIKEMDEKLQYPGMPNIFWMPIQTRTEMLSTGIRSPLGIQVFGDNLDTIEKAAVAIEKAVSQVPGTRSAFADRATGGFYLDFEVRREAAARLGLSVKDINEVVMGAIGGTNISQTVEGRERYPINVRYAREYRDSPELLQQVLVATPGGAQVPLSQVADIRFVQGPPMIRSEGGKLLTYVFVDTDRPIADYVAEARQVVAREVKLPAGVRVEWSGQFKYFERAKDKLTVVVPVTLLLVCLLLYFSTRSVAETAIVLLAVPFSLIGAVWLLYLLDYNMSVAVWVGLIALAGLDAETGVVMLLYLTLAHRKAEEDGRLRSMADLREAIVEGAARRIRPKLMTVLTDMIGLLPVLWSTGTGSDVMKRIAAPLVGGLVTSFLLELTVYPAIFALWKGRGLVDPSLSPASGEPKPPSETPVSV</sequence>
<keyword evidence="7 8" id="KW-0472">Membrane</keyword>
<evidence type="ECO:0000256" key="6">
    <source>
        <dbReference type="ARBA" id="ARBA00022989"/>
    </source>
</evidence>
<evidence type="ECO:0000256" key="5">
    <source>
        <dbReference type="ARBA" id="ARBA00022692"/>
    </source>
</evidence>
<evidence type="ECO:0000256" key="8">
    <source>
        <dbReference type="SAM" id="Phobius"/>
    </source>
</evidence>
<dbReference type="Gene3D" id="1.20.1640.10">
    <property type="entry name" value="Multidrug efflux transporter AcrB transmembrane domain"/>
    <property type="match status" value="2"/>
</dbReference>
<evidence type="ECO:0000256" key="1">
    <source>
        <dbReference type="ARBA" id="ARBA00004651"/>
    </source>
</evidence>
<feature type="transmembrane region" description="Helical" evidence="8">
    <location>
        <begin position="491"/>
        <end position="510"/>
    </location>
</feature>
<keyword evidence="4" id="KW-1003">Cell membrane</keyword>
<evidence type="ECO:0000313" key="10">
    <source>
        <dbReference type="Proteomes" id="UP001291309"/>
    </source>
</evidence>
<accession>A0ABU5H9A3</accession>
<proteinExistence type="inferred from homology"/>
<gene>
    <name evidence="9" type="ORF">SYV04_26085</name>
</gene>
<comment type="caution">
    <text evidence="9">The sequence shown here is derived from an EMBL/GenBank/DDBJ whole genome shotgun (WGS) entry which is preliminary data.</text>
</comment>
<dbReference type="InterPro" id="IPR027463">
    <property type="entry name" value="AcrB_DN_DC_subdom"/>
</dbReference>
<feature type="transmembrane region" description="Helical" evidence="8">
    <location>
        <begin position="374"/>
        <end position="393"/>
    </location>
</feature>
<comment type="similarity">
    <text evidence="2">Belongs to the resistance-nodulation-cell division (RND) (TC 2.A.6) family.</text>
</comment>
<dbReference type="InterPro" id="IPR004763">
    <property type="entry name" value="CusA-like"/>
</dbReference>
<keyword evidence="6 8" id="KW-1133">Transmembrane helix</keyword>
<dbReference type="EMBL" id="JAXIVS010000009">
    <property type="protein sequence ID" value="MDY7229890.1"/>
    <property type="molecule type" value="Genomic_DNA"/>
</dbReference>
<dbReference type="PANTHER" id="PTHR32063:SF19">
    <property type="entry name" value="CATION EFFLUX SYSTEM PROTEIN CUSA"/>
    <property type="match status" value="1"/>
</dbReference>
<evidence type="ECO:0000256" key="2">
    <source>
        <dbReference type="ARBA" id="ARBA00010942"/>
    </source>
</evidence>
<dbReference type="PANTHER" id="PTHR32063">
    <property type="match status" value="1"/>
</dbReference>
<feature type="transmembrane region" description="Helical" evidence="8">
    <location>
        <begin position="901"/>
        <end position="922"/>
    </location>
</feature>
<dbReference type="PRINTS" id="PR00702">
    <property type="entry name" value="ACRIFLAVINRP"/>
</dbReference>
<feature type="transmembrane region" description="Helical" evidence="8">
    <location>
        <begin position="876"/>
        <end position="895"/>
    </location>
</feature>
<dbReference type="NCBIfam" id="TIGR00914">
    <property type="entry name" value="2A0601"/>
    <property type="match status" value="1"/>
</dbReference>
<reference evidence="9 10" key="1">
    <citation type="submission" date="2023-12" db="EMBL/GenBank/DDBJ databases">
        <title>the genome sequence of Hyalangium sp. s54d21.</title>
        <authorList>
            <person name="Zhang X."/>
        </authorList>
    </citation>
    <scope>NUCLEOTIDE SEQUENCE [LARGE SCALE GENOMIC DNA]</scope>
    <source>
        <strain evidence="10">s54d21</strain>
    </source>
</reference>
<dbReference type="Pfam" id="PF00873">
    <property type="entry name" value="ACR_tran"/>
    <property type="match status" value="1"/>
</dbReference>
<dbReference type="Gene3D" id="3.30.70.1430">
    <property type="entry name" value="Multidrug efflux transporter AcrB pore domain"/>
    <property type="match status" value="2"/>
</dbReference>
<feature type="transmembrane region" description="Helical" evidence="8">
    <location>
        <begin position="929"/>
        <end position="952"/>
    </location>
</feature>
<feature type="transmembrane region" description="Helical" evidence="8">
    <location>
        <begin position="544"/>
        <end position="562"/>
    </location>
</feature>
<dbReference type="Gene3D" id="3.30.70.1440">
    <property type="entry name" value="Multidrug efflux transporter AcrB pore domain"/>
    <property type="match status" value="1"/>
</dbReference>
<comment type="subcellular location">
    <subcellularLocation>
        <location evidence="1">Cell membrane</location>
        <topology evidence="1">Multi-pass membrane protein</topology>
    </subcellularLocation>
</comment>
<dbReference type="InterPro" id="IPR001036">
    <property type="entry name" value="Acrflvin-R"/>
</dbReference>
<dbReference type="SUPFAM" id="SSF82714">
    <property type="entry name" value="Multidrug efflux transporter AcrB TolC docking domain, DN and DC subdomains"/>
    <property type="match status" value="2"/>
</dbReference>